<gene>
    <name evidence="2" type="ORF">ACD_4C00397G0003</name>
</gene>
<organism evidence="2">
    <name type="scientific">uncultured bacterium</name>
    <name type="common">gcode 4</name>
    <dbReference type="NCBI Taxonomy" id="1234023"/>
    <lineage>
        <taxon>Bacteria</taxon>
        <taxon>environmental samples</taxon>
    </lineage>
</organism>
<keyword evidence="1" id="KW-0472">Membrane</keyword>
<dbReference type="AlphaFoldDB" id="K2G7Z8"/>
<comment type="caution">
    <text evidence="2">The sequence shown here is derived from an EMBL/GenBank/DDBJ whole genome shotgun (WGS) entry which is preliminary data.</text>
</comment>
<name>K2G7Z8_9BACT</name>
<feature type="transmembrane region" description="Helical" evidence="1">
    <location>
        <begin position="133"/>
        <end position="151"/>
    </location>
</feature>
<protein>
    <submittedName>
        <fullName evidence="2">Uncharacterized protein</fullName>
    </submittedName>
</protein>
<accession>K2G7Z8</accession>
<keyword evidence="1" id="KW-0812">Transmembrane</keyword>
<feature type="transmembrane region" description="Helical" evidence="1">
    <location>
        <begin position="56"/>
        <end position="76"/>
    </location>
</feature>
<feature type="transmembrane region" description="Helical" evidence="1">
    <location>
        <begin position="16"/>
        <end position="36"/>
    </location>
</feature>
<evidence type="ECO:0000256" key="1">
    <source>
        <dbReference type="SAM" id="Phobius"/>
    </source>
</evidence>
<dbReference type="EMBL" id="AMFJ01000913">
    <property type="protein sequence ID" value="EKE26174.1"/>
    <property type="molecule type" value="Genomic_DNA"/>
</dbReference>
<keyword evidence="1" id="KW-1133">Transmembrane helix</keyword>
<reference evidence="2" key="1">
    <citation type="journal article" date="2012" name="Science">
        <title>Fermentation, hydrogen, and sulfur metabolism in multiple uncultivated bacterial phyla.</title>
        <authorList>
            <person name="Wrighton K.C."/>
            <person name="Thomas B.C."/>
            <person name="Sharon I."/>
            <person name="Miller C.S."/>
            <person name="Castelle C.J."/>
            <person name="VerBerkmoes N.C."/>
            <person name="Wilkins M.J."/>
            <person name="Hettich R.L."/>
            <person name="Lipton M.S."/>
            <person name="Williams K.H."/>
            <person name="Long P.E."/>
            <person name="Banfield J.F."/>
        </authorList>
    </citation>
    <scope>NUCLEOTIDE SEQUENCE [LARGE SCALE GENOMIC DNA]</scope>
</reference>
<proteinExistence type="predicted"/>
<evidence type="ECO:0000313" key="2">
    <source>
        <dbReference type="EMBL" id="EKE26174.1"/>
    </source>
</evidence>
<feature type="transmembrane region" description="Helical" evidence="1">
    <location>
        <begin position="83"/>
        <end position="99"/>
    </location>
</feature>
<sequence>MFKLIEFFKKRPSDKAILFSRIIFWLIIVLLLAIFFNDYEINLPQSLEWNEIYVKYSLFILGLVPIIMWSTNICIAKRKYVRIIQLIFWIVLIIVWNNINMIESSQTMKIQTNTGSTSFEDATKNQKWPIVNVWFWIAFLSIMPLIAGLTGKCITSKCLKYWEVITKIRV</sequence>